<dbReference type="SUPFAM" id="SSF50630">
    <property type="entry name" value="Acid proteases"/>
    <property type="match status" value="1"/>
</dbReference>
<dbReference type="GO" id="GO:0004190">
    <property type="term" value="F:aspartic-type endopeptidase activity"/>
    <property type="evidence" value="ECO:0007669"/>
    <property type="project" value="UniProtKB-KW"/>
</dbReference>
<dbReference type="InterPro" id="IPR021109">
    <property type="entry name" value="Peptidase_aspartic_dom_sf"/>
</dbReference>
<dbReference type="PANTHER" id="PTHR47966:SF51">
    <property type="entry name" value="BETA-SITE APP-CLEAVING ENZYME, ISOFORM A-RELATED"/>
    <property type="match status" value="1"/>
</dbReference>
<evidence type="ECO:0000259" key="4">
    <source>
        <dbReference type="PROSITE" id="PS51767"/>
    </source>
</evidence>
<organism evidence="5 6">
    <name type="scientific">Phanerochaete carnosa (strain HHB-10118-sp)</name>
    <name type="common">White-rot fungus</name>
    <name type="synonym">Peniophora carnosa</name>
    <dbReference type="NCBI Taxonomy" id="650164"/>
    <lineage>
        <taxon>Eukaryota</taxon>
        <taxon>Fungi</taxon>
        <taxon>Dikarya</taxon>
        <taxon>Basidiomycota</taxon>
        <taxon>Agaricomycotina</taxon>
        <taxon>Agaricomycetes</taxon>
        <taxon>Polyporales</taxon>
        <taxon>Phanerochaetaceae</taxon>
        <taxon>Phanerochaete</taxon>
    </lineage>
</organism>
<dbReference type="Pfam" id="PF00026">
    <property type="entry name" value="Asp"/>
    <property type="match status" value="1"/>
</dbReference>
<dbReference type="InterPro" id="IPR001969">
    <property type="entry name" value="Aspartic_peptidase_AS"/>
</dbReference>
<dbReference type="PRINTS" id="PR00792">
    <property type="entry name" value="PEPSIN"/>
</dbReference>
<dbReference type="InterPro" id="IPR033121">
    <property type="entry name" value="PEPTIDASE_A1"/>
</dbReference>
<evidence type="ECO:0000256" key="3">
    <source>
        <dbReference type="RuleBase" id="RU000454"/>
    </source>
</evidence>
<evidence type="ECO:0000256" key="2">
    <source>
        <dbReference type="ARBA" id="ARBA00022750"/>
    </source>
</evidence>
<dbReference type="GO" id="GO:0006508">
    <property type="term" value="P:proteolysis"/>
    <property type="evidence" value="ECO:0007669"/>
    <property type="project" value="UniProtKB-KW"/>
</dbReference>
<sequence>MERDQARAKFLQQSAMQKSTNATFSDTIPTASPTNTAFQFTVFTEVGSDPTTYVLIVDTGSANTWLGAGRPYTVMPSSHDTGVEMFVQYETGSFIGEEFLDQLSFTEFVTIPQQAIGVASSFEGFEGVDGILGLGPTDLTAGTTSNGALVPTVLDNAFSLGLIDSKEIGIFFEPVTSLSGSDGQLALGGTDPSAIDLTSDILFVPMTTTFPANQFVGIDQSVAYGSTTILSETAGIVDTGTTLLLLASDAFATYQQLTGAVLDPTTGLLSITPAQFANLQSLFFNIGDTTYEFIPNAQIWPRVYLSRNRGHWFTSGEGLDFVNGFVWLERFYFVWDAGNNQVGFATTRDTNVTSN</sequence>
<dbReference type="PROSITE" id="PS00141">
    <property type="entry name" value="ASP_PROTEASE"/>
    <property type="match status" value="1"/>
</dbReference>
<comment type="similarity">
    <text evidence="1 3">Belongs to the peptidase A1 family.</text>
</comment>
<dbReference type="RefSeq" id="XP_007391242.1">
    <property type="nucleotide sequence ID" value="XM_007391180.1"/>
</dbReference>
<dbReference type="InterPro" id="IPR001461">
    <property type="entry name" value="Aspartic_peptidase_A1"/>
</dbReference>
<dbReference type="PANTHER" id="PTHR47966">
    <property type="entry name" value="BETA-SITE APP-CLEAVING ENZYME, ISOFORM A-RELATED"/>
    <property type="match status" value="1"/>
</dbReference>
<reference evidence="5 6" key="1">
    <citation type="journal article" date="2012" name="BMC Genomics">
        <title>Comparative genomics of the white-rot fungi, Phanerochaete carnosa and P. chrysosporium, to elucidate the genetic basis of the distinct wood types they colonize.</title>
        <authorList>
            <person name="Suzuki H."/>
            <person name="MacDonald J."/>
            <person name="Syed K."/>
            <person name="Salamov A."/>
            <person name="Hori C."/>
            <person name="Aerts A."/>
            <person name="Henrissat B."/>
            <person name="Wiebenga A."/>
            <person name="vanKuyk P.A."/>
            <person name="Barry K."/>
            <person name="Lindquist E."/>
            <person name="LaButti K."/>
            <person name="Lapidus A."/>
            <person name="Lucas S."/>
            <person name="Coutinho P."/>
            <person name="Gong Y."/>
            <person name="Samejima M."/>
            <person name="Mahadevan R."/>
            <person name="Abou-Zaid M."/>
            <person name="de Vries R.P."/>
            <person name="Igarashi K."/>
            <person name="Yadav J.S."/>
            <person name="Grigoriev I.V."/>
            <person name="Master E.R."/>
        </authorList>
    </citation>
    <scope>NUCLEOTIDE SEQUENCE [LARGE SCALE GENOMIC DNA]</scope>
    <source>
        <strain evidence="5 6">HHB-10118-sp</strain>
    </source>
</reference>
<dbReference type="PROSITE" id="PS51767">
    <property type="entry name" value="PEPTIDASE_A1"/>
    <property type="match status" value="1"/>
</dbReference>
<proteinExistence type="inferred from homology"/>
<dbReference type="CDD" id="cd05471">
    <property type="entry name" value="pepsin_like"/>
    <property type="match status" value="1"/>
</dbReference>
<dbReference type="HOGENOM" id="CLU_038846_0_0_1"/>
<dbReference type="EMBL" id="JH930468">
    <property type="protein sequence ID" value="EKM61849.1"/>
    <property type="molecule type" value="Genomic_DNA"/>
</dbReference>
<name>K5WRI8_PHACS</name>
<dbReference type="GeneID" id="18909982"/>
<keyword evidence="3" id="KW-0378">Hydrolase</keyword>
<accession>K5WRI8</accession>
<keyword evidence="2 3" id="KW-0064">Aspartyl protease</keyword>
<evidence type="ECO:0000313" key="6">
    <source>
        <dbReference type="Proteomes" id="UP000008370"/>
    </source>
</evidence>
<evidence type="ECO:0000313" key="5">
    <source>
        <dbReference type="EMBL" id="EKM61849.1"/>
    </source>
</evidence>
<dbReference type="KEGG" id="pco:PHACADRAFT_180873"/>
<dbReference type="Gene3D" id="2.40.70.10">
    <property type="entry name" value="Acid Proteases"/>
    <property type="match status" value="2"/>
</dbReference>
<evidence type="ECO:0000256" key="1">
    <source>
        <dbReference type="ARBA" id="ARBA00007447"/>
    </source>
</evidence>
<dbReference type="InParanoid" id="K5WRI8"/>
<dbReference type="OrthoDB" id="660550at2759"/>
<keyword evidence="6" id="KW-1185">Reference proteome</keyword>
<dbReference type="AlphaFoldDB" id="K5WRI8"/>
<dbReference type="FunCoup" id="K5WRI8">
    <property type="interactions" value="60"/>
</dbReference>
<dbReference type="Proteomes" id="UP000008370">
    <property type="component" value="Unassembled WGS sequence"/>
</dbReference>
<dbReference type="InterPro" id="IPR034164">
    <property type="entry name" value="Pepsin-like_dom"/>
</dbReference>
<keyword evidence="3" id="KW-0645">Protease</keyword>
<dbReference type="MEROPS" id="A01.019"/>
<feature type="domain" description="Peptidase A1" evidence="4">
    <location>
        <begin position="40"/>
        <end position="345"/>
    </location>
</feature>
<gene>
    <name evidence="5" type="ORF">PHACADRAFT_180873</name>
</gene>
<protein>
    <recommendedName>
        <fullName evidence="4">Peptidase A1 domain-containing protein</fullName>
    </recommendedName>
</protein>